<dbReference type="PROSITE" id="PS51186">
    <property type="entry name" value="GNAT"/>
    <property type="match status" value="1"/>
</dbReference>
<evidence type="ECO:0000313" key="3">
    <source>
        <dbReference type="Proteomes" id="UP000236497"/>
    </source>
</evidence>
<accession>A0A0H5SE59</accession>
<name>A0A0H5SE59_HERHM</name>
<dbReference type="GO" id="GO:0016747">
    <property type="term" value="F:acyltransferase activity, transferring groups other than amino-acyl groups"/>
    <property type="evidence" value="ECO:0007669"/>
    <property type="project" value="InterPro"/>
</dbReference>
<dbReference type="Pfam" id="PF00583">
    <property type="entry name" value="Acetyltransf_1"/>
    <property type="match status" value="1"/>
</dbReference>
<keyword evidence="3" id="KW-1185">Reference proteome</keyword>
<evidence type="ECO:0000313" key="2">
    <source>
        <dbReference type="EMBL" id="CRZ33699.1"/>
    </source>
</evidence>
<reference evidence="2 3" key="1">
    <citation type="submission" date="2015-06" db="EMBL/GenBank/DDBJ databases">
        <authorList>
            <person name="Wibberg Daniel"/>
        </authorList>
    </citation>
    <scope>NUCLEOTIDE SEQUENCE [LARGE SCALE GENOMIC DNA]</scope>
    <source>
        <strain evidence="2 3">T3/55T</strain>
    </source>
</reference>
<protein>
    <recommendedName>
        <fullName evidence="1">N-acetyltransferase domain-containing protein</fullName>
    </recommendedName>
</protein>
<dbReference type="InterPro" id="IPR000182">
    <property type="entry name" value="GNAT_dom"/>
</dbReference>
<dbReference type="RefSeq" id="WP_103201860.1">
    <property type="nucleotide sequence ID" value="NZ_CVTD020000008.1"/>
</dbReference>
<sequence length="147" mass="16924">MVRLEIVSENTFFPVLKLKVRTEQEEFVSSNLISLAQAWLYYDKAKPYAIMDDDTVVGFLMFDWDEEERTVGIWRFMIGADYQGKGYGRAALTQAINMIRDTGKFDTVYLGYVPGNEVAEKLYYSLGFKDSNERDGDEIILKLSLTD</sequence>
<dbReference type="Gene3D" id="3.40.630.30">
    <property type="match status" value="1"/>
</dbReference>
<gene>
    <name evidence="2" type="ORF">HHT355_0494</name>
</gene>
<dbReference type="Proteomes" id="UP000236497">
    <property type="component" value="Unassembled WGS sequence"/>
</dbReference>
<dbReference type="EMBL" id="CVTD020000008">
    <property type="protein sequence ID" value="CRZ33699.1"/>
    <property type="molecule type" value="Genomic_DNA"/>
</dbReference>
<dbReference type="InterPro" id="IPR016181">
    <property type="entry name" value="Acyl_CoA_acyltransferase"/>
</dbReference>
<dbReference type="CDD" id="cd04301">
    <property type="entry name" value="NAT_SF"/>
    <property type="match status" value="1"/>
</dbReference>
<dbReference type="OrthoDB" id="9127144at2"/>
<proteinExistence type="predicted"/>
<feature type="domain" description="N-acetyltransferase" evidence="1">
    <location>
        <begin position="2"/>
        <end position="146"/>
    </location>
</feature>
<organism evidence="2 3">
    <name type="scientific">Herbinix hemicellulosilytica</name>
    <dbReference type="NCBI Taxonomy" id="1564487"/>
    <lineage>
        <taxon>Bacteria</taxon>
        <taxon>Bacillati</taxon>
        <taxon>Bacillota</taxon>
        <taxon>Clostridia</taxon>
        <taxon>Lachnospirales</taxon>
        <taxon>Lachnospiraceae</taxon>
        <taxon>Herbinix</taxon>
    </lineage>
</organism>
<evidence type="ECO:0000259" key="1">
    <source>
        <dbReference type="PROSITE" id="PS51186"/>
    </source>
</evidence>
<dbReference type="SUPFAM" id="SSF55729">
    <property type="entry name" value="Acyl-CoA N-acyltransferases (Nat)"/>
    <property type="match status" value="1"/>
</dbReference>
<dbReference type="AlphaFoldDB" id="A0A0H5SE59"/>